<dbReference type="EMBL" id="BSOJ01000021">
    <property type="protein sequence ID" value="GLR27012.1"/>
    <property type="molecule type" value="Genomic_DNA"/>
</dbReference>
<accession>A0ABQ5YSI0</accession>
<proteinExistence type="predicted"/>
<name>A0ABQ5YSI0_9BURK</name>
<protein>
    <submittedName>
        <fullName evidence="1">Uncharacterized protein</fullName>
    </submittedName>
</protein>
<dbReference type="Proteomes" id="UP001156664">
    <property type="component" value="Unassembled WGS sequence"/>
</dbReference>
<organism evidence="1 2">
    <name type="scientific">Limnobacter litoralis</name>
    <dbReference type="NCBI Taxonomy" id="481366"/>
    <lineage>
        <taxon>Bacteria</taxon>
        <taxon>Pseudomonadati</taxon>
        <taxon>Pseudomonadota</taxon>
        <taxon>Betaproteobacteria</taxon>
        <taxon>Burkholderiales</taxon>
        <taxon>Burkholderiaceae</taxon>
        <taxon>Limnobacter</taxon>
    </lineage>
</organism>
<reference evidence="2" key="1">
    <citation type="journal article" date="2019" name="Int. J. Syst. Evol. Microbiol.">
        <title>The Global Catalogue of Microorganisms (GCM) 10K type strain sequencing project: providing services to taxonomists for standard genome sequencing and annotation.</title>
        <authorList>
            <consortium name="The Broad Institute Genomics Platform"/>
            <consortium name="The Broad Institute Genome Sequencing Center for Infectious Disease"/>
            <person name="Wu L."/>
            <person name="Ma J."/>
        </authorList>
    </citation>
    <scope>NUCLEOTIDE SEQUENCE [LARGE SCALE GENOMIC DNA]</scope>
    <source>
        <strain evidence="2">NBRC 105857</strain>
    </source>
</reference>
<comment type="caution">
    <text evidence="1">The sequence shown here is derived from an EMBL/GenBank/DDBJ whole genome shotgun (WGS) entry which is preliminary data.</text>
</comment>
<evidence type="ECO:0000313" key="1">
    <source>
        <dbReference type="EMBL" id="GLR27012.1"/>
    </source>
</evidence>
<dbReference type="RefSeq" id="WP_284281716.1">
    <property type="nucleotide sequence ID" value="NZ_BSOJ01000021.1"/>
</dbReference>
<evidence type="ECO:0000313" key="2">
    <source>
        <dbReference type="Proteomes" id="UP001156664"/>
    </source>
</evidence>
<gene>
    <name evidence="1" type="ORF">GCM10007875_21020</name>
</gene>
<sequence length="87" mass="10081">MHTSPSEPDAALKDEYTSLLARFNWAFQIHAIPEEEALARQQLKRMWALQQHLDAEGAIWRRYRPDYGPEPIAPLPALVASRNRQFP</sequence>
<keyword evidence="2" id="KW-1185">Reference proteome</keyword>